<dbReference type="CDD" id="cd05672">
    <property type="entry name" value="M20_ACY1L2-like"/>
    <property type="match status" value="1"/>
</dbReference>
<dbReference type="PANTHER" id="PTHR30575:SF0">
    <property type="entry name" value="XAA-ARG DIPEPTIDASE"/>
    <property type="match status" value="1"/>
</dbReference>
<dbReference type="InterPro" id="IPR052030">
    <property type="entry name" value="Peptidase_M20/M20A_hydrolases"/>
</dbReference>
<dbReference type="Pfam" id="PF07687">
    <property type="entry name" value="M20_dimer"/>
    <property type="match status" value="1"/>
</dbReference>
<dbReference type="Gene3D" id="3.40.630.10">
    <property type="entry name" value="Zn peptidases"/>
    <property type="match status" value="1"/>
</dbReference>
<name>A0A087T753_STEMI</name>
<dbReference type="EMBL" id="KK113747">
    <property type="protein sequence ID" value="KFM60942.1"/>
    <property type="molecule type" value="Genomic_DNA"/>
</dbReference>
<dbReference type="InterPro" id="IPR017439">
    <property type="entry name" value="Amidohydrolase"/>
</dbReference>
<dbReference type="Gene3D" id="3.30.70.360">
    <property type="match status" value="1"/>
</dbReference>
<dbReference type="PANTHER" id="PTHR30575">
    <property type="entry name" value="PEPTIDASE M20"/>
    <property type="match status" value="1"/>
</dbReference>
<dbReference type="InterPro" id="IPR036264">
    <property type="entry name" value="Bact_exopeptidase_dim_dom"/>
</dbReference>
<gene>
    <name evidence="3" type="ORF">X975_09288</name>
</gene>
<feature type="domain" description="Peptidase M20 dimerisation" evidence="2">
    <location>
        <begin position="174"/>
        <end position="268"/>
    </location>
</feature>
<comment type="similarity">
    <text evidence="1">Belongs to the peptidase M20A family.</text>
</comment>
<dbReference type="SUPFAM" id="SSF55031">
    <property type="entry name" value="Bacterial exopeptidase dimerisation domain"/>
    <property type="match status" value="1"/>
</dbReference>
<evidence type="ECO:0000256" key="1">
    <source>
        <dbReference type="PIRNR" id="PIRNR037226"/>
    </source>
</evidence>
<dbReference type="InterPro" id="IPR011650">
    <property type="entry name" value="Peptidase_M20_dimer"/>
</dbReference>
<evidence type="ECO:0000313" key="4">
    <source>
        <dbReference type="Proteomes" id="UP000054359"/>
    </source>
</evidence>
<evidence type="ECO:0000313" key="3">
    <source>
        <dbReference type="EMBL" id="KFM60942.1"/>
    </source>
</evidence>
<organism evidence="3 4">
    <name type="scientific">Stegodyphus mimosarum</name>
    <name type="common">African social velvet spider</name>
    <dbReference type="NCBI Taxonomy" id="407821"/>
    <lineage>
        <taxon>Eukaryota</taxon>
        <taxon>Metazoa</taxon>
        <taxon>Ecdysozoa</taxon>
        <taxon>Arthropoda</taxon>
        <taxon>Chelicerata</taxon>
        <taxon>Arachnida</taxon>
        <taxon>Araneae</taxon>
        <taxon>Araneomorphae</taxon>
        <taxon>Entelegynae</taxon>
        <taxon>Eresoidea</taxon>
        <taxon>Eresidae</taxon>
        <taxon>Stegodyphus</taxon>
    </lineage>
</organism>
<feature type="non-terminal residue" evidence="3">
    <location>
        <position position="400"/>
    </location>
</feature>
<evidence type="ECO:0000259" key="2">
    <source>
        <dbReference type="Pfam" id="PF07687"/>
    </source>
</evidence>
<sequence length="400" mass="43298">MSDQDFVIVCSKIDKEQEFLNFVSQDIWKTPELAFEEFHAHDVLTSALEKKGFKIQKHYIIPTAFKAEYISTLDDGPTVAILLEYDALPEIGHACGHNLIAEAGLAASIAVKAAMEADPQLAGKLIVLGTPAEEDEGGKIALIKSGAFEVADIAMMVHPTKLDVVAPTFLAVACGTVEYKGKEAHASAYPWQGRNALDAAVACYQNIALLRQHIKPTWKINAVITKGGTVPNIIPAESCLKMFLRAPTKAELRELQTRVEACVSSAAAATGCEVNYSFGGKGSFKNLVTNKVLSGLYQKYAERLGVDFARDASENPIAASTDMGDVSHAVPSIHPFFRISTHAGNHSKEFTEASGSREAQGPTLTAAKVMAMTALAVLRSQETLDEIKRQFFSDVRDRLQ</sequence>
<proteinExistence type="inferred from homology"/>
<dbReference type="InterPro" id="IPR017144">
    <property type="entry name" value="Xaa-Arg_dipeptidase"/>
</dbReference>
<dbReference type="AlphaFoldDB" id="A0A087T753"/>
<reference evidence="3 4" key="1">
    <citation type="submission" date="2013-11" db="EMBL/GenBank/DDBJ databases">
        <title>Genome sequencing of Stegodyphus mimosarum.</title>
        <authorList>
            <person name="Bechsgaard J."/>
        </authorList>
    </citation>
    <scope>NUCLEOTIDE SEQUENCE [LARGE SCALE GENOMIC DNA]</scope>
</reference>
<dbReference type="InterPro" id="IPR002933">
    <property type="entry name" value="Peptidase_M20"/>
</dbReference>
<dbReference type="FunFam" id="3.30.70.360:FF:000004">
    <property type="entry name" value="Peptidase M20 domain-containing protein 2"/>
    <property type="match status" value="1"/>
</dbReference>
<accession>A0A087T753</accession>
<dbReference type="NCBIfam" id="TIGR01891">
    <property type="entry name" value="amidohydrolases"/>
    <property type="match status" value="1"/>
</dbReference>
<dbReference type="SUPFAM" id="SSF53187">
    <property type="entry name" value="Zn-dependent exopeptidases"/>
    <property type="match status" value="1"/>
</dbReference>
<dbReference type="PIRSF" id="PIRSF037226">
    <property type="entry name" value="Amidohydrolase_ACY1L2_prd"/>
    <property type="match status" value="1"/>
</dbReference>
<keyword evidence="4" id="KW-1185">Reference proteome</keyword>
<dbReference type="Pfam" id="PF01546">
    <property type="entry name" value="Peptidase_M20"/>
    <property type="match status" value="1"/>
</dbReference>
<dbReference type="GO" id="GO:0016805">
    <property type="term" value="F:dipeptidase activity"/>
    <property type="evidence" value="ECO:0007669"/>
    <property type="project" value="InterPro"/>
</dbReference>
<dbReference type="STRING" id="407821.A0A087T753"/>
<protein>
    <recommendedName>
        <fullName evidence="1">Peptidase M20 domain-containing protein 2</fullName>
    </recommendedName>
</protein>
<dbReference type="OrthoDB" id="6419776at2759"/>
<dbReference type="OMA" id="HRSCAKT"/>
<dbReference type="Proteomes" id="UP000054359">
    <property type="component" value="Unassembled WGS sequence"/>
</dbReference>